<accession>A0ABU0H0Z5</accession>
<name>A0ABU0H0Z5_9HYPH</name>
<gene>
    <name evidence="1" type="ORF">QO014_000346</name>
</gene>
<evidence type="ECO:0000313" key="1">
    <source>
        <dbReference type="EMBL" id="MDQ0435976.1"/>
    </source>
</evidence>
<organism evidence="1 2">
    <name type="scientific">Kaistia dalseonensis</name>
    <dbReference type="NCBI Taxonomy" id="410840"/>
    <lineage>
        <taxon>Bacteria</taxon>
        <taxon>Pseudomonadati</taxon>
        <taxon>Pseudomonadota</taxon>
        <taxon>Alphaproteobacteria</taxon>
        <taxon>Hyphomicrobiales</taxon>
        <taxon>Kaistiaceae</taxon>
        <taxon>Kaistia</taxon>
    </lineage>
</organism>
<protein>
    <submittedName>
        <fullName evidence="1">Uncharacterized protein</fullName>
    </submittedName>
</protein>
<reference evidence="1 2" key="1">
    <citation type="submission" date="2023-07" db="EMBL/GenBank/DDBJ databases">
        <title>Genomic Encyclopedia of Type Strains, Phase IV (KMG-IV): sequencing the most valuable type-strain genomes for metagenomic binning, comparative biology and taxonomic classification.</title>
        <authorList>
            <person name="Goeker M."/>
        </authorList>
    </citation>
    <scope>NUCLEOTIDE SEQUENCE [LARGE SCALE GENOMIC DNA]</scope>
    <source>
        <strain evidence="1 2">B6-8</strain>
    </source>
</reference>
<comment type="caution">
    <text evidence="1">The sequence shown here is derived from an EMBL/GenBank/DDBJ whole genome shotgun (WGS) entry which is preliminary data.</text>
</comment>
<dbReference type="Proteomes" id="UP001241603">
    <property type="component" value="Unassembled WGS sequence"/>
</dbReference>
<sequence>MTILVRDLAALAALGLFVATVSLWSDLIVHIV</sequence>
<dbReference type="EMBL" id="JAUSVO010000001">
    <property type="protein sequence ID" value="MDQ0435976.1"/>
    <property type="molecule type" value="Genomic_DNA"/>
</dbReference>
<evidence type="ECO:0000313" key="2">
    <source>
        <dbReference type="Proteomes" id="UP001241603"/>
    </source>
</evidence>
<proteinExistence type="predicted"/>
<keyword evidence="2" id="KW-1185">Reference proteome</keyword>